<evidence type="ECO:0000313" key="2">
    <source>
        <dbReference type="Proteomes" id="UP001152531"/>
    </source>
</evidence>
<keyword evidence="2" id="KW-1185">Reference proteome</keyword>
<dbReference type="Proteomes" id="UP001152531">
    <property type="component" value="Unassembled WGS sequence"/>
</dbReference>
<sequence>MINYIKADLFSHTGPGVKVFLHACNCKGSWGAGVATAFKKHFPSTYDVHRQYCHQFKSHSSDLLGKCQLIKNSPTDKGFVQLGECFVACAFTSDGFGRNVLPPQDILKYTEISLRDLESQLKALDVESYDGKPVVNLPKINSGLFGVPWEDTEEILKRIDLHFNVYYI</sequence>
<gene>
    <name evidence="1" type="ORF">CLIB1444_04S09274</name>
</gene>
<dbReference type="EMBL" id="CALSDN010000004">
    <property type="protein sequence ID" value="CAH6720847.1"/>
    <property type="molecule type" value="Genomic_DNA"/>
</dbReference>
<comment type="caution">
    <text evidence="1">The sequence shown here is derived from an EMBL/GenBank/DDBJ whole genome shotgun (WGS) entry which is preliminary data.</text>
</comment>
<proteinExistence type="predicted"/>
<evidence type="ECO:0000313" key="1">
    <source>
        <dbReference type="EMBL" id="CAH6720847.1"/>
    </source>
</evidence>
<protein>
    <submittedName>
        <fullName evidence="1">ADP-ribose 1''-phosphate phosphatase</fullName>
    </submittedName>
</protein>
<reference evidence="1" key="1">
    <citation type="submission" date="2022-06" db="EMBL/GenBank/DDBJ databases">
        <authorList>
            <person name="Legras J.-L."/>
            <person name="Devillers H."/>
            <person name="Grondin C."/>
        </authorList>
    </citation>
    <scope>NUCLEOTIDE SEQUENCE</scope>
    <source>
        <strain evidence="1">CLIB 1444</strain>
    </source>
</reference>
<organism evidence="1 2">
    <name type="scientific">[Candida] jaroonii</name>
    <dbReference type="NCBI Taxonomy" id="467808"/>
    <lineage>
        <taxon>Eukaryota</taxon>
        <taxon>Fungi</taxon>
        <taxon>Dikarya</taxon>
        <taxon>Ascomycota</taxon>
        <taxon>Saccharomycotina</taxon>
        <taxon>Pichiomycetes</taxon>
        <taxon>Debaryomycetaceae</taxon>
        <taxon>Yamadazyma</taxon>
    </lineage>
</organism>
<accession>A0ACA9Y802</accession>
<name>A0ACA9Y802_9ASCO</name>